<dbReference type="RefSeq" id="WP_139378654.1">
    <property type="nucleotide sequence ID" value="NZ_FUYS01000005.1"/>
</dbReference>
<organism evidence="3 4">
    <name type="scientific">Parapedobacter luteus</name>
    <dbReference type="NCBI Taxonomy" id="623280"/>
    <lineage>
        <taxon>Bacteria</taxon>
        <taxon>Pseudomonadati</taxon>
        <taxon>Bacteroidota</taxon>
        <taxon>Sphingobacteriia</taxon>
        <taxon>Sphingobacteriales</taxon>
        <taxon>Sphingobacteriaceae</taxon>
        <taxon>Parapedobacter</taxon>
    </lineage>
</organism>
<evidence type="ECO:0000256" key="1">
    <source>
        <dbReference type="SAM" id="Coils"/>
    </source>
</evidence>
<reference evidence="3 4" key="1">
    <citation type="submission" date="2017-02" db="EMBL/GenBank/DDBJ databases">
        <authorList>
            <person name="Peterson S.W."/>
        </authorList>
    </citation>
    <scope>NUCLEOTIDE SEQUENCE [LARGE SCALE GENOMIC DNA]</scope>
    <source>
        <strain evidence="3 4">DSM 22899</strain>
    </source>
</reference>
<sequence>MNTRFILLLLFIPMSIYAQDEDKSLGLTLEQHNLLINKYLAKQAGTDEGAEILGNYASFDPTNGAFVLKGTIPLGKPDSEKFSYLGLSINGDLRSNSYTALFSDYKLNTNVGAQVQYNIRVGGAETISENSDMSLLNYRLRLNKERATSQTSTFYEQSEKAKQEFDLAALILKRTEIQSHLLQKNIETLWSQIPSDLLKNSEWIARIRDLTYELQEKEDLLQDNKDTNNQTEVNRLQESIKTIKIQITDAQNRLPKELHKDHVLLDKIQREYKKLDTVIRERNLLKFKLDSLNLLAKNRLQIKAGLENEAKLTMEKKKKELLEGMQLAGLKMKWLSLNAAFGVKKYHTYNSGEIYAAQIAEEKLLTYRFGISYNIFHIDDLDKRYWYLNIGGFMVKDNNTALLSTTEIIQDVVTKNATGDTTRKISKKYNAFTDEVIDGVQWELSPDFYYLFGEKTSGFHIKPILAIRHKLPTYANLSLGYVVSFTNRKKDSPAINTELYYRIGDIFNNLDRADSGEQFRKGDEIGVKIGVPFQLKI</sequence>
<feature type="signal peptide" evidence="2">
    <location>
        <begin position="1"/>
        <end position="18"/>
    </location>
</feature>
<evidence type="ECO:0008006" key="5">
    <source>
        <dbReference type="Google" id="ProtNLM"/>
    </source>
</evidence>
<dbReference type="AlphaFoldDB" id="A0A1T5CSD1"/>
<dbReference type="STRING" id="623280.SAMN05660226_02295"/>
<dbReference type="EMBL" id="FUYS01000005">
    <property type="protein sequence ID" value="SKB62379.1"/>
    <property type="molecule type" value="Genomic_DNA"/>
</dbReference>
<feature type="coiled-coil region" evidence="1">
    <location>
        <begin position="207"/>
        <end position="253"/>
    </location>
</feature>
<evidence type="ECO:0000313" key="3">
    <source>
        <dbReference type="EMBL" id="SKB62379.1"/>
    </source>
</evidence>
<feature type="chain" id="PRO_5012798151" description="Outer membrane protein beta-barrel domain-containing protein" evidence="2">
    <location>
        <begin position="19"/>
        <end position="537"/>
    </location>
</feature>
<gene>
    <name evidence="3" type="ORF">SAMN05660226_02295</name>
</gene>
<protein>
    <recommendedName>
        <fullName evidence="5">Outer membrane protein beta-barrel domain-containing protein</fullName>
    </recommendedName>
</protein>
<keyword evidence="2" id="KW-0732">Signal</keyword>
<evidence type="ECO:0000313" key="4">
    <source>
        <dbReference type="Proteomes" id="UP000190541"/>
    </source>
</evidence>
<name>A0A1T5CSD1_9SPHI</name>
<keyword evidence="1" id="KW-0175">Coiled coil</keyword>
<dbReference type="OrthoDB" id="1365708at2"/>
<keyword evidence="4" id="KW-1185">Reference proteome</keyword>
<evidence type="ECO:0000256" key="2">
    <source>
        <dbReference type="SAM" id="SignalP"/>
    </source>
</evidence>
<dbReference type="Proteomes" id="UP000190541">
    <property type="component" value="Unassembled WGS sequence"/>
</dbReference>
<accession>A0A1T5CSD1</accession>
<proteinExistence type="predicted"/>